<dbReference type="Proteomes" id="UP000480178">
    <property type="component" value="Chromosome"/>
</dbReference>
<dbReference type="InterPro" id="IPR013783">
    <property type="entry name" value="Ig-like_fold"/>
</dbReference>
<dbReference type="NCBIfam" id="TIGR04183">
    <property type="entry name" value="Por_Secre_tail"/>
    <property type="match status" value="1"/>
</dbReference>
<dbReference type="Gene3D" id="2.60.40.10">
    <property type="entry name" value="Immunoglobulins"/>
    <property type="match status" value="2"/>
</dbReference>
<evidence type="ECO:0000259" key="1">
    <source>
        <dbReference type="PROSITE" id="PS50093"/>
    </source>
</evidence>
<dbReference type="SUPFAM" id="SSF49299">
    <property type="entry name" value="PKD domain"/>
    <property type="match status" value="1"/>
</dbReference>
<feature type="domain" description="PKD" evidence="1">
    <location>
        <begin position="591"/>
        <end position="643"/>
    </location>
</feature>
<dbReference type="EMBL" id="CP048222">
    <property type="protein sequence ID" value="QHT66036.1"/>
    <property type="molecule type" value="Genomic_DNA"/>
</dbReference>
<dbReference type="RefSeq" id="WP_162442109.1">
    <property type="nucleotide sequence ID" value="NZ_CP048222.1"/>
</dbReference>
<protein>
    <submittedName>
        <fullName evidence="2">T9SS type A sorting domain-containing protein</fullName>
    </submittedName>
</protein>
<name>A0A6C0GDK5_9BACT</name>
<keyword evidence="3" id="KW-1185">Reference proteome</keyword>
<organism evidence="2 3">
    <name type="scientific">Rhodocytophaga rosea</name>
    <dbReference type="NCBI Taxonomy" id="2704465"/>
    <lineage>
        <taxon>Bacteria</taxon>
        <taxon>Pseudomonadati</taxon>
        <taxon>Bacteroidota</taxon>
        <taxon>Cytophagia</taxon>
        <taxon>Cytophagales</taxon>
        <taxon>Rhodocytophagaceae</taxon>
        <taxon>Rhodocytophaga</taxon>
    </lineage>
</organism>
<proteinExistence type="predicted"/>
<reference evidence="2 3" key="1">
    <citation type="submission" date="2020-01" db="EMBL/GenBank/DDBJ databases">
        <authorList>
            <person name="Kim M.K."/>
        </authorList>
    </citation>
    <scope>NUCLEOTIDE SEQUENCE [LARGE SCALE GENOMIC DNA]</scope>
    <source>
        <strain evidence="2 3">172606-1</strain>
    </source>
</reference>
<sequence length="1197" mass="131695">MKLYAHLLLYKIILFISYLWLSLSYAAAQAPVPVLVSADDDNKICQGESVTIIATPLPRTTDPKYTYKFYRDGTEITAPSKTDSISGNKYFFTATKNITANQIKVKAKIVASTGTPTESGFSNEITVSIRPLTIPTIRKKATGGWTQLPKDVFSTDDPIILDARYVPDPNNDAEGEPLPGTGTGIFTGEAVKRTGSNEYKFFPSFATPGDNIIFYTYTQDENPNSPPSGCTITVQATITIKADIGVIKGLTPSVDVNCVKNKENPVTLNLANSSIPFNCYFDGTIYTCYSQTITYNLISITGKGISGDLNAGFKFNPLKARTAGDIDSTKVSLTYSITYENFDFWGNSLAKSTTAANTVTEKVDLYTIDELQITNSGQEFEPSSSFCRTESVILTGIPSSIAGQFRIKKPARPDGSIPPVEVRGTPYEIPWKNDATNYPAGEYEITYKYTNPNGCESIDKIVKFTLKEVPPAASITSLIYNYCVGEPIPTLSSPASPGFTTLWRKGDPKATTISGDSYDPEVNNTFANSVNIYVTQYNGTCESTIKTITISVSPKPIANFVFRNVRLGGEDEFTEFEDRTQSNGNTIEKKKWDFGDGDILQEGTGPILPGTHEGRTTGTYNNPKHKFLTPKTYQVTLTLVTSACPDAKTIPVYIFPLRSGFPYIETFENGEGGWLQKSDTLTSWKLTQPTGLVITPDAASPHAWVTSNTENTYNSLENSFVESPFFQLNTSSKLYLSINIKSDTEEGLDGAVLQYVIDNGKTFNDQLLWKVLGKRNEGINWYNTTGIVSNPGGQNTTAPAIGWSGHIYNSTDTSKWVTAKFDLSQVQQEAGDSPVRFRISFSSNADNPPNKTFDGFAFDNFRIGEINRVVLLEHFTNTSQPDFIQENKKIYETVKNNAVAAIQYHTGFPDANDPFNKSNPADPSARALLYGIAESNRTVLDGISFENKAFSVDVWGKNEYSKRILFEAPFKIDIQLTGGENDPLNIKTSIFKNDNLEDFNNPLVVQVAIVEKEVIIGADTFQNVLRKILPDAAGKHIPGPWIATDKARIEVVERTWLPADVAAAPNKFAVIVFVQDENTKEVYQAKQELITVPLPKDPSGGRNGIPTGWDSMQDHTILISPNPASNKVHISFTSIPEEDFILTVFDALGKVITSNKIAKGSSTYVLHTGRYSNGLYLVQMMKAGTTQVIRKKLFIAH</sequence>
<dbReference type="KEGG" id="rhoz:GXP67_04785"/>
<evidence type="ECO:0000313" key="2">
    <source>
        <dbReference type="EMBL" id="QHT66036.1"/>
    </source>
</evidence>
<evidence type="ECO:0000313" key="3">
    <source>
        <dbReference type="Proteomes" id="UP000480178"/>
    </source>
</evidence>
<dbReference type="Gene3D" id="2.60.120.260">
    <property type="entry name" value="Galactose-binding domain-like"/>
    <property type="match status" value="1"/>
</dbReference>
<dbReference type="Pfam" id="PF18962">
    <property type="entry name" value="Por_Secre_tail"/>
    <property type="match status" value="1"/>
</dbReference>
<dbReference type="AlphaFoldDB" id="A0A6C0GDK5"/>
<gene>
    <name evidence="2" type="ORF">GXP67_04785</name>
</gene>
<dbReference type="InterPro" id="IPR035986">
    <property type="entry name" value="PKD_dom_sf"/>
</dbReference>
<dbReference type="InterPro" id="IPR026444">
    <property type="entry name" value="Secre_tail"/>
</dbReference>
<dbReference type="PROSITE" id="PS50093">
    <property type="entry name" value="PKD"/>
    <property type="match status" value="1"/>
</dbReference>
<accession>A0A6C0GDK5</accession>
<dbReference type="InterPro" id="IPR000601">
    <property type="entry name" value="PKD_dom"/>
</dbReference>